<sequence length="191" mass="21889">MTASYFLAYIAGGISLYSLLLIHKKILKNIATFKCKKKMAMFTRPESAFLTLLELAITQQYRVFAKVRVGNVVTSYRASSKVASELANELLSANHFDFILCNKYDLSVVAAITLEATQDRSKKKSNEQKTKLIENICKQAKIPHVMFRSSVKYTPLEIANTLRRKRIKIEQVVEETKQPKWRKPSRLARQT</sequence>
<reference evidence="3 4" key="1">
    <citation type="submission" date="2017-10" db="EMBL/GenBank/DDBJ databases">
        <title>Nyctiphanis sp. nov., isolated from the stomach of the euphausiid Nyctiphanes simplex (Hansen, 1911) in the Gulf of California.</title>
        <authorList>
            <person name="Gomez-Gil B."/>
            <person name="Aguilar-Mendez M."/>
            <person name="Lopez-Cortes A."/>
            <person name="Gomez-Gutierrez J."/>
            <person name="Roque A."/>
            <person name="Lang E."/>
            <person name="Gonzalez-Castillo A."/>
        </authorList>
    </citation>
    <scope>NUCLEOTIDE SEQUENCE [LARGE SCALE GENOMIC DNA]</scope>
    <source>
        <strain evidence="3 4">CAIM 600</strain>
    </source>
</reference>
<feature type="transmembrane region" description="Helical" evidence="1">
    <location>
        <begin position="6"/>
        <end position="22"/>
    </location>
</feature>
<dbReference type="AlphaFoldDB" id="A0A4Q0YTM0"/>
<keyword evidence="1" id="KW-0472">Membrane</keyword>
<keyword evidence="4" id="KW-1185">Reference proteome</keyword>
<dbReference type="EMBL" id="PEIB01000002">
    <property type="protein sequence ID" value="RXJ74580.1"/>
    <property type="molecule type" value="Genomic_DNA"/>
</dbReference>
<evidence type="ECO:0000313" key="4">
    <source>
        <dbReference type="Proteomes" id="UP000290287"/>
    </source>
</evidence>
<feature type="domain" description="DUF2726" evidence="2">
    <location>
        <begin position="40"/>
        <end position="162"/>
    </location>
</feature>
<dbReference type="InterPro" id="IPR024402">
    <property type="entry name" value="DUF2726"/>
</dbReference>
<protein>
    <recommendedName>
        <fullName evidence="2">DUF2726 domain-containing protein</fullName>
    </recommendedName>
</protein>
<proteinExistence type="predicted"/>
<comment type="caution">
    <text evidence="3">The sequence shown here is derived from an EMBL/GenBank/DDBJ whole genome shotgun (WGS) entry which is preliminary data.</text>
</comment>
<gene>
    <name evidence="3" type="ORF">CS022_03145</name>
</gene>
<evidence type="ECO:0000256" key="1">
    <source>
        <dbReference type="SAM" id="Phobius"/>
    </source>
</evidence>
<accession>A0A4Q0YTM0</accession>
<keyword evidence="1" id="KW-0812">Transmembrane</keyword>
<evidence type="ECO:0000313" key="3">
    <source>
        <dbReference type="EMBL" id="RXJ74580.1"/>
    </source>
</evidence>
<organism evidence="3 4">
    <name type="scientific">Veronia nyctiphanis</name>
    <dbReference type="NCBI Taxonomy" id="1278244"/>
    <lineage>
        <taxon>Bacteria</taxon>
        <taxon>Pseudomonadati</taxon>
        <taxon>Pseudomonadota</taxon>
        <taxon>Gammaproteobacteria</taxon>
        <taxon>Vibrionales</taxon>
        <taxon>Vibrionaceae</taxon>
        <taxon>Veronia</taxon>
    </lineage>
</organism>
<keyword evidence="1" id="KW-1133">Transmembrane helix</keyword>
<dbReference type="Pfam" id="PF10881">
    <property type="entry name" value="DUF2726"/>
    <property type="match status" value="1"/>
</dbReference>
<name>A0A4Q0YTM0_9GAMM</name>
<evidence type="ECO:0000259" key="2">
    <source>
        <dbReference type="Pfam" id="PF10881"/>
    </source>
</evidence>
<dbReference type="Proteomes" id="UP000290287">
    <property type="component" value="Unassembled WGS sequence"/>
</dbReference>